<dbReference type="Pfam" id="PF00303">
    <property type="entry name" value="Thymidylat_synt"/>
    <property type="match status" value="1"/>
</dbReference>
<dbReference type="InterPro" id="IPR012262">
    <property type="entry name" value="DHFR-TS"/>
</dbReference>
<dbReference type="GO" id="GO:0032259">
    <property type="term" value="P:methylation"/>
    <property type="evidence" value="ECO:0007669"/>
    <property type="project" value="UniProtKB-KW"/>
</dbReference>
<evidence type="ECO:0000256" key="3">
    <source>
        <dbReference type="ARBA" id="ARBA00010176"/>
    </source>
</evidence>
<dbReference type="InterPro" id="IPR036926">
    <property type="entry name" value="Thymidate_synth/dCMP_Mease_sf"/>
</dbReference>
<dbReference type="FunFam" id="3.30.572.10:FF:000002">
    <property type="entry name" value="Possible thymidylate synthase"/>
    <property type="match status" value="1"/>
</dbReference>
<dbReference type="SUPFAM" id="SSF53597">
    <property type="entry name" value="Dihydrofolate reductase-like"/>
    <property type="match status" value="1"/>
</dbReference>
<dbReference type="PANTHER" id="PTHR11548:SF2">
    <property type="entry name" value="THYMIDYLATE SYNTHASE"/>
    <property type="match status" value="1"/>
</dbReference>
<protein>
    <recommendedName>
        <fullName evidence="4 15">Bifunctional dihydrofolate reductase-thymidylate synthase</fullName>
    </recommendedName>
</protein>
<dbReference type="PROSITE" id="PS51330">
    <property type="entry name" value="DHFR_2"/>
    <property type="match status" value="1"/>
</dbReference>
<evidence type="ECO:0000256" key="7">
    <source>
        <dbReference type="ARBA" id="ARBA00022679"/>
    </source>
</evidence>
<dbReference type="GO" id="GO:0005829">
    <property type="term" value="C:cytosol"/>
    <property type="evidence" value="ECO:0007669"/>
    <property type="project" value="TreeGrafter"/>
</dbReference>
<proteinExistence type="inferred from homology"/>
<accession>A0AAD5LLI0</accession>
<dbReference type="PANTHER" id="PTHR11548">
    <property type="entry name" value="THYMIDYLATE SYNTHASE 1"/>
    <property type="match status" value="1"/>
</dbReference>
<comment type="similarity">
    <text evidence="2 15">In the C-terminal section; belongs to the thymidylate synthase family.</text>
</comment>
<comment type="function">
    <text evidence="12">Bifunctional enzyme. Involved in de novo dTMP biosynthesis. Key enzyme in folate metabolism. Catalyzes an essential reaction for de novo glycine and purine synthesis, DNA precursor synthesis, and for the conversion of dUMP to dTMP.</text>
</comment>
<evidence type="ECO:0000256" key="14">
    <source>
        <dbReference type="ARBA" id="ARBA00048873"/>
    </source>
</evidence>
<evidence type="ECO:0000256" key="6">
    <source>
        <dbReference type="ARBA" id="ARBA00022603"/>
    </source>
</evidence>
<reference evidence="19" key="1">
    <citation type="submission" date="2021-12" db="EMBL/GenBank/DDBJ databases">
        <title>Prjna785345.</title>
        <authorList>
            <person name="Rujirawat T."/>
            <person name="Krajaejun T."/>
        </authorList>
    </citation>
    <scope>NUCLEOTIDE SEQUENCE</scope>
    <source>
        <strain evidence="19">Pi057C3</strain>
    </source>
</reference>
<keyword evidence="6 15" id="KW-0489">Methyltransferase</keyword>
<dbReference type="CDD" id="cd00351">
    <property type="entry name" value="TS_Pyrimidine_HMase"/>
    <property type="match status" value="1"/>
</dbReference>
<dbReference type="InterPro" id="IPR020940">
    <property type="entry name" value="Thymidylate_synthase_AS"/>
</dbReference>
<dbReference type="GO" id="GO:0005739">
    <property type="term" value="C:mitochondrion"/>
    <property type="evidence" value="ECO:0007669"/>
    <property type="project" value="TreeGrafter"/>
</dbReference>
<feature type="active site" evidence="16 17">
    <location>
        <position position="461"/>
    </location>
</feature>
<dbReference type="GO" id="GO:0006231">
    <property type="term" value="P:dTMP biosynthetic process"/>
    <property type="evidence" value="ECO:0007669"/>
    <property type="project" value="InterPro"/>
</dbReference>
<keyword evidence="11" id="KW-0511">Multifunctional enzyme</keyword>
<evidence type="ECO:0000256" key="10">
    <source>
        <dbReference type="ARBA" id="ARBA00023002"/>
    </source>
</evidence>
<keyword evidence="9" id="KW-0521">NADP</keyword>
<keyword evidence="20" id="KW-1185">Reference proteome</keyword>
<dbReference type="GO" id="GO:0046654">
    <property type="term" value="P:tetrahydrofolate biosynthetic process"/>
    <property type="evidence" value="ECO:0007669"/>
    <property type="project" value="InterPro"/>
</dbReference>
<dbReference type="InterPro" id="IPR023451">
    <property type="entry name" value="Thymidate_synth/dCMP_Mease_dom"/>
</dbReference>
<dbReference type="InterPro" id="IPR001796">
    <property type="entry name" value="DHFR_dom"/>
</dbReference>
<comment type="catalytic activity">
    <reaction evidence="14">
        <text>(6S)-5,6,7,8-tetrahydrofolate + NADP(+) = 7,8-dihydrofolate + NADPH + H(+)</text>
        <dbReference type="Rhea" id="RHEA:15009"/>
        <dbReference type="ChEBI" id="CHEBI:15378"/>
        <dbReference type="ChEBI" id="CHEBI:57451"/>
        <dbReference type="ChEBI" id="CHEBI:57453"/>
        <dbReference type="ChEBI" id="CHEBI:57783"/>
        <dbReference type="ChEBI" id="CHEBI:58349"/>
        <dbReference type="EC" id="1.5.1.3"/>
    </reaction>
</comment>
<evidence type="ECO:0000256" key="11">
    <source>
        <dbReference type="ARBA" id="ARBA00023268"/>
    </source>
</evidence>
<evidence type="ECO:0000256" key="15">
    <source>
        <dbReference type="PIRNR" id="PIRNR000389"/>
    </source>
</evidence>
<dbReference type="InterPro" id="IPR024072">
    <property type="entry name" value="DHFR-like_dom_sf"/>
</dbReference>
<dbReference type="Gene3D" id="3.40.430.10">
    <property type="entry name" value="Dihydrofolate Reductase, subunit A"/>
    <property type="match status" value="1"/>
</dbReference>
<dbReference type="NCBIfam" id="NF002497">
    <property type="entry name" value="PRK01827.1-3"/>
    <property type="match status" value="1"/>
</dbReference>
<evidence type="ECO:0000313" key="20">
    <source>
        <dbReference type="Proteomes" id="UP001209570"/>
    </source>
</evidence>
<evidence type="ECO:0000256" key="12">
    <source>
        <dbReference type="ARBA" id="ARBA00025154"/>
    </source>
</evidence>
<keyword evidence="5 15" id="KW-0554">One-carbon metabolism</keyword>
<dbReference type="PROSITE" id="PS00091">
    <property type="entry name" value="THYMIDYLATE_SYNTHASE"/>
    <property type="match status" value="1"/>
</dbReference>
<comment type="similarity">
    <text evidence="3 15">In the N-terminal section; belongs to the dihydrofolate reductase family.</text>
</comment>
<keyword evidence="10 15" id="KW-0560">Oxidoreductase</keyword>
<gene>
    <name evidence="19" type="ORF">P43SY_005067</name>
</gene>
<evidence type="ECO:0000256" key="9">
    <source>
        <dbReference type="ARBA" id="ARBA00022857"/>
    </source>
</evidence>
<keyword evidence="8 15" id="KW-0545">Nucleotide biosynthesis</keyword>
<dbReference type="SUPFAM" id="SSF55831">
    <property type="entry name" value="Thymidylate synthase/dCMP hydroxymethylase"/>
    <property type="match status" value="1"/>
</dbReference>
<evidence type="ECO:0000256" key="16">
    <source>
        <dbReference type="PIRSR" id="PIRSR000389-1"/>
    </source>
</evidence>
<dbReference type="PIRSF" id="PIRSF000389">
    <property type="entry name" value="DHFR-TS"/>
    <property type="match status" value="1"/>
</dbReference>
<evidence type="ECO:0000259" key="18">
    <source>
        <dbReference type="PROSITE" id="PS51330"/>
    </source>
</evidence>
<dbReference type="CDD" id="cd00209">
    <property type="entry name" value="DHFR"/>
    <property type="match status" value="1"/>
</dbReference>
<evidence type="ECO:0000256" key="1">
    <source>
        <dbReference type="ARBA" id="ARBA00004903"/>
    </source>
</evidence>
<dbReference type="PROSITE" id="PS00075">
    <property type="entry name" value="DHFR_1"/>
    <property type="match status" value="1"/>
</dbReference>
<organism evidence="19 20">
    <name type="scientific">Pythium insidiosum</name>
    <name type="common">Pythiosis disease agent</name>
    <dbReference type="NCBI Taxonomy" id="114742"/>
    <lineage>
        <taxon>Eukaryota</taxon>
        <taxon>Sar</taxon>
        <taxon>Stramenopiles</taxon>
        <taxon>Oomycota</taxon>
        <taxon>Peronosporomycetes</taxon>
        <taxon>Pythiales</taxon>
        <taxon>Pythiaceae</taxon>
        <taxon>Pythium</taxon>
    </lineage>
</organism>
<evidence type="ECO:0000313" key="19">
    <source>
        <dbReference type="EMBL" id="KAJ0405448.1"/>
    </source>
</evidence>
<dbReference type="PRINTS" id="PR00108">
    <property type="entry name" value="THYMDSNTHASE"/>
</dbReference>
<evidence type="ECO:0000256" key="8">
    <source>
        <dbReference type="ARBA" id="ARBA00022727"/>
    </source>
</evidence>
<dbReference type="HAMAP" id="MF_00008">
    <property type="entry name" value="Thymidy_synth_bact"/>
    <property type="match status" value="1"/>
</dbReference>
<dbReference type="NCBIfam" id="TIGR03284">
    <property type="entry name" value="thym_sym"/>
    <property type="match status" value="1"/>
</dbReference>
<evidence type="ECO:0000256" key="5">
    <source>
        <dbReference type="ARBA" id="ARBA00022563"/>
    </source>
</evidence>
<evidence type="ECO:0000256" key="2">
    <source>
        <dbReference type="ARBA" id="ARBA00006900"/>
    </source>
</evidence>
<evidence type="ECO:0000256" key="17">
    <source>
        <dbReference type="PROSITE-ProRule" id="PRU10016"/>
    </source>
</evidence>
<dbReference type="Proteomes" id="UP001209570">
    <property type="component" value="Unassembled WGS sequence"/>
</dbReference>
<dbReference type="GO" id="GO:0004146">
    <property type="term" value="F:dihydrofolate reductase activity"/>
    <property type="evidence" value="ECO:0007669"/>
    <property type="project" value="UniProtKB-EC"/>
</dbReference>
<dbReference type="Pfam" id="PF00186">
    <property type="entry name" value="DHFR_1"/>
    <property type="match status" value="1"/>
</dbReference>
<dbReference type="InterPro" id="IPR000398">
    <property type="entry name" value="Thymidylate_synthase"/>
</dbReference>
<dbReference type="Gene3D" id="3.30.572.10">
    <property type="entry name" value="Thymidylate synthase/dCMP hydroxymethylase domain"/>
    <property type="match status" value="1"/>
</dbReference>
<dbReference type="AlphaFoldDB" id="A0AAD5LLI0"/>
<dbReference type="InterPro" id="IPR017925">
    <property type="entry name" value="DHFR_CS"/>
</dbReference>
<sequence>MPVETGGARVTTRCLGAKVAASLQCRQSNDASTGDAVKGENEKPLPCGAGFLPLFCVVSVPAQLIALDSPLPSVSTVANTFDDLCMRSTMRAISLVVAVAEENWGIGFKQTIPWRLPTDLKRFREITSRPDDGANKQHAVIMGRKTWESLPPKFRPLPRRLNVVLTRNTSFQETSGVPSDVLVASSLNDALSLIDAKGDAIDQVFVIGGGAVYEEAISYPGCDTIHLTTVKGHFECDAFFPSNVYDQGFSCVKRSEEMEENGVTFSFLELRRAPKVEDVTIPASPLADATKPHEEMQYLDLIRKIMHEGVKKGDRTGTGTLSLFGAQMRFNLRDNIFPLLTTKRVFWRGVAEELLWFISGDTNAKTLQDKGIKIWDGNGSKEYLESIGLGHREAGDLGPVYGFQWRHFGAKYTTMHADYTGQGVDQLAEVILKLKTNPNDRRIIMSAWNPSDLKEMALPPCHMFCQFYVADGELSCQMYQRSADMGLGVPFNIASYALLTRLIAQVTGLRAGDFIHTIGDAHIYLDHVEPLKVQLGRTPRAFPTLRINPEKTHSIDDFVFEDFDLEGYKPHGTIKMAMSV</sequence>
<comment type="caution">
    <text evidence="19">The sequence shown here is derived from an EMBL/GenBank/DDBJ whole genome shotgun (WGS) entry which is preliminary data.</text>
</comment>
<name>A0AAD5LLI0_PYTIN</name>
<comment type="catalytic activity">
    <reaction evidence="13">
        <text>dUMP + (6R)-5,10-methylene-5,6,7,8-tetrahydrofolate = 7,8-dihydrofolate + dTMP</text>
        <dbReference type="Rhea" id="RHEA:12104"/>
        <dbReference type="ChEBI" id="CHEBI:15636"/>
        <dbReference type="ChEBI" id="CHEBI:57451"/>
        <dbReference type="ChEBI" id="CHEBI:63528"/>
        <dbReference type="ChEBI" id="CHEBI:246422"/>
        <dbReference type="EC" id="2.1.1.45"/>
    </reaction>
</comment>
<dbReference type="InterPro" id="IPR045097">
    <property type="entry name" value="Thymidate_synth/dCMP_Mease"/>
</dbReference>
<evidence type="ECO:0000256" key="13">
    <source>
        <dbReference type="ARBA" id="ARBA00047344"/>
    </source>
</evidence>
<dbReference type="GO" id="GO:0004799">
    <property type="term" value="F:thymidylate synthase activity"/>
    <property type="evidence" value="ECO:0007669"/>
    <property type="project" value="UniProtKB-EC"/>
</dbReference>
<evidence type="ECO:0000256" key="4">
    <source>
        <dbReference type="ARBA" id="ARBA00019798"/>
    </source>
</evidence>
<dbReference type="EMBL" id="JAKCXM010000045">
    <property type="protein sequence ID" value="KAJ0405448.1"/>
    <property type="molecule type" value="Genomic_DNA"/>
</dbReference>
<keyword evidence="7 15" id="KW-0808">Transferase</keyword>
<feature type="domain" description="DHFR" evidence="18">
    <location>
        <begin position="92"/>
        <end position="272"/>
    </location>
</feature>
<dbReference type="GO" id="GO:0006730">
    <property type="term" value="P:one-carbon metabolic process"/>
    <property type="evidence" value="ECO:0007669"/>
    <property type="project" value="UniProtKB-KW"/>
</dbReference>
<comment type="pathway">
    <text evidence="1 15">Cofactor biosynthesis; tetrahydrofolate biosynthesis; 5,6,7,8-tetrahydrofolate from 7,8-dihydrofolate: step 1/1.</text>
</comment>